<dbReference type="AlphaFoldDB" id="A0A2D1U7C0"/>
<dbReference type="KEGG" id="pgs:CPT03_13715"/>
<reference evidence="3 4" key="1">
    <citation type="submission" date="2017-10" db="EMBL/GenBank/DDBJ databases">
        <title>Whole genome of Pedobacter ginsengisoli T01R-27 isolated from tomato rhizosphere.</title>
        <authorList>
            <person name="Weon H.-Y."/>
            <person name="Lee S.A."/>
            <person name="Sang M.K."/>
            <person name="Song J."/>
        </authorList>
    </citation>
    <scope>NUCLEOTIDE SEQUENCE [LARGE SCALE GENOMIC DNA]</scope>
    <source>
        <strain evidence="3 4">T01R-27</strain>
    </source>
</reference>
<feature type="domain" description="Transposase IS204/IS1001/IS1096/IS1165 DDE" evidence="1">
    <location>
        <begin position="156"/>
        <end position="340"/>
    </location>
</feature>
<dbReference type="NCBIfam" id="NF033550">
    <property type="entry name" value="transpos_ISL3"/>
    <property type="match status" value="1"/>
</dbReference>
<evidence type="ECO:0000313" key="3">
    <source>
        <dbReference type="EMBL" id="ATP57454.1"/>
    </source>
</evidence>
<dbReference type="InterPro" id="IPR047951">
    <property type="entry name" value="Transpos_ISL3"/>
</dbReference>
<evidence type="ECO:0000259" key="1">
    <source>
        <dbReference type="Pfam" id="PF01610"/>
    </source>
</evidence>
<dbReference type="EMBL" id="CP024091">
    <property type="protein sequence ID" value="ATP57454.1"/>
    <property type="molecule type" value="Genomic_DNA"/>
</dbReference>
<proteinExistence type="predicted"/>
<dbReference type="Proteomes" id="UP000223749">
    <property type="component" value="Chromosome"/>
</dbReference>
<feature type="domain" description="Transposase IS204/IS1001/IS1096/IS1165 DDE" evidence="1">
    <location>
        <begin position="425"/>
        <end position="537"/>
    </location>
</feature>
<dbReference type="Pfam" id="PF14690">
    <property type="entry name" value="Zn_ribbon_ISL3"/>
    <property type="match status" value="1"/>
</dbReference>
<evidence type="ECO:0000259" key="2">
    <source>
        <dbReference type="Pfam" id="PF14690"/>
    </source>
</evidence>
<dbReference type="OrthoDB" id="3238779at2"/>
<name>A0A2D1U7C0_9SPHI</name>
<dbReference type="InterPro" id="IPR029261">
    <property type="entry name" value="Transposase_Znf"/>
</dbReference>
<sequence length="544" mass="62164">MISQFILPTNVQLRADSIHSEPGILYIDTSVCQTCSICPVCNKKSSKIHSRYSRTLLDLPISGHLSKVQLKARKYFCDNPECPRKVFTERFDCEIKPYYRRMIRSNDLLTRMALELGGNTGAAISRYAGVPVSPSTILRVVKRLDIQPKKLTSGVIGVDDWAFKKGKTYGTVIVDLAKKEVVDLLPDRESATLSEWLKQHPEIKTVSRDRYGPYALGIKTGAPDASQVADRFHLLMNLGDATKRIFQSKGKELREAFTLYNQHNQPKNQPAKAIETESAVQNMLQITEDTLTTANISIDKLHKFEKVKDLYSKGNSIRQIAKTVKLTRTTVRKYTMMEQLVKRQAHTTTNLDAFIDFLMQEENRVKTYRELHKTIVEMGFNGKYTQFCNKMNELKNTQPALRPKSTGPILVKTWSPTRLSLMLYMEPCELKRADDKDFLKLLFEKYPQMKKMEKLVKGFKNLFKTKKDGTLKTWIEEVFESDCGLNNFAKNLLKDYDAVNNAVITNISNGQVEGQVNRIKTIKRKMYGKAGFQLLRKMVLAKSA</sequence>
<keyword evidence="4" id="KW-1185">Reference proteome</keyword>
<dbReference type="PANTHER" id="PTHR33498:SF1">
    <property type="entry name" value="TRANSPOSASE FOR INSERTION SEQUENCE ELEMENT IS1557"/>
    <property type="match status" value="1"/>
</dbReference>
<gene>
    <name evidence="3" type="ORF">CPT03_13715</name>
</gene>
<dbReference type="InterPro" id="IPR002560">
    <property type="entry name" value="Transposase_DDE"/>
</dbReference>
<accession>A0A2D1U7C0</accession>
<organism evidence="3 4">
    <name type="scientific">Pedobacter ginsengisoli</name>
    <dbReference type="NCBI Taxonomy" id="363852"/>
    <lineage>
        <taxon>Bacteria</taxon>
        <taxon>Pseudomonadati</taxon>
        <taxon>Bacteroidota</taxon>
        <taxon>Sphingobacteriia</taxon>
        <taxon>Sphingobacteriales</taxon>
        <taxon>Sphingobacteriaceae</taxon>
        <taxon>Pedobacter</taxon>
    </lineage>
</organism>
<dbReference type="Pfam" id="PF01610">
    <property type="entry name" value="DDE_Tnp_ISL3"/>
    <property type="match status" value="2"/>
</dbReference>
<evidence type="ECO:0008006" key="5">
    <source>
        <dbReference type="Google" id="ProtNLM"/>
    </source>
</evidence>
<dbReference type="Gene3D" id="1.10.10.60">
    <property type="entry name" value="Homeodomain-like"/>
    <property type="match status" value="1"/>
</dbReference>
<feature type="domain" description="Transposase IS204/IS1001/IS1096/IS1165 zinc-finger" evidence="2">
    <location>
        <begin position="37"/>
        <end position="79"/>
    </location>
</feature>
<dbReference type="GO" id="GO:0000150">
    <property type="term" value="F:DNA strand exchange activity"/>
    <property type="evidence" value="ECO:0007669"/>
    <property type="project" value="InterPro"/>
</dbReference>
<dbReference type="GO" id="GO:0003677">
    <property type="term" value="F:DNA binding"/>
    <property type="evidence" value="ECO:0007669"/>
    <property type="project" value="InterPro"/>
</dbReference>
<dbReference type="PANTHER" id="PTHR33498">
    <property type="entry name" value="TRANSPOSASE FOR INSERTION SEQUENCE ELEMENT IS1557"/>
    <property type="match status" value="1"/>
</dbReference>
<evidence type="ECO:0000313" key="4">
    <source>
        <dbReference type="Proteomes" id="UP000223749"/>
    </source>
</evidence>
<dbReference type="RefSeq" id="WP_099439376.1">
    <property type="nucleotide sequence ID" value="NZ_CP024091.1"/>
</dbReference>
<protein>
    <recommendedName>
        <fullName evidence="5">Transposase</fullName>
    </recommendedName>
</protein>